<protein>
    <submittedName>
        <fullName evidence="3">Major Facilitator Superfamily protein</fullName>
    </submittedName>
</protein>
<dbReference type="Proteomes" id="UP000184476">
    <property type="component" value="Unassembled WGS sequence"/>
</dbReference>
<dbReference type="AlphaFoldDB" id="A0A1M4T5K5"/>
<sequence>MKNKVLLAISKITNYHHLNRSAQLIILLHFFFCFAEGISSIFVSIYIWEIQHNLFDIASFYLYQSITFFLCVPIVGKLLKHQSSTFSIGIGALLLAIFYLLLLQNHSAHYIALMGLLQGSGYIFYWTGFHYLSVSLTKTSERSLFNSYNEISGALSSLISPAIAGGFIVLMPGKIGYIYIFSTSLLLYLTTTILSIFTKIPPSSTKHFALPLILKISLNPNKKWFWGMQMIFIHGFCEGIFLFLPSVIYFLYFHNEWNLGLLTSMLACLALLSNFLVGRFLPNANRNHAIFWGVFIHSLLTLSFAIYPTWITVLLFGLGISLAKPWYNVPQLTIVFDFIHQQPAKKEHYIEYLAAREISLGLGRMVSFVLLIALITQFHKAEESLSWYALILTFGLPYFWITALKFSRNQKKIFL</sequence>
<dbReference type="RefSeq" id="WP_073150892.1">
    <property type="nucleotide sequence ID" value="NZ_FQVL01000001.1"/>
</dbReference>
<gene>
    <name evidence="3" type="ORF">SAMN05444392_101316</name>
</gene>
<feature type="transmembrane region" description="Helical" evidence="2">
    <location>
        <begin position="289"/>
        <end position="307"/>
    </location>
</feature>
<feature type="transmembrane region" description="Helical" evidence="2">
    <location>
        <begin position="259"/>
        <end position="277"/>
    </location>
</feature>
<evidence type="ECO:0000313" key="3">
    <source>
        <dbReference type="EMBL" id="SHE39685.1"/>
    </source>
</evidence>
<keyword evidence="4" id="KW-1185">Reference proteome</keyword>
<keyword evidence="2" id="KW-0812">Transmembrane</keyword>
<feature type="transmembrane region" description="Helical" evidence="2">
    <location>
        <begin position="153"/>
        <end position="171"/>
    </location>
</feature>
<dbReference type="InterPro" id="IPR011701">
    <property type="entry name" value="MFS"/>
</dbReference>
<feature type="transmembrane region" description="Helical" evidence="2">
    <location>
        <begin position="110"/>
        <end position="132"/>
    </location>
</feature>
<feature type="transmembrane region" description="Helical" evidence="2">
    <location>
        <begin position="231"/>
        <end position="253"/>
    </location>
</feature>
<dbReference type="PANTHER" id="PTHR23526:SF2">
    <property type="entry name" value="MAJOR FACILITATOR SUPERFAMILY (MFS) PROFILE DOMAIN-CONTAINING PROTEIN"/>
    <property type="match status" value="1"/>
</dbReference>
<dbReference type="Gene3D" id="1.20.1250.20">
    <property type="entry name" value="MFS general substrate transporter like domains"/>
    <property type="match status" value="1"/>
</dbReference>
<feature type="transmembrane region" description="Helical" evidence="2">
    <location>
        <begin position="86"/>
        <end position="104"/>
    </location>
</feature>
<name>A0A1M4T5K5_9BACL</name>
<feature type="transmembrane region" description="Helical" evidence="2">
    <location>
        <begin position="360"/>
        <end position="379"/>
    </location>
</feature>
<reference evidence="3 4" key="1">
    <citation type="submission" date="2016-11" db="EMBL/GenBank/DDBJ databases">
        <authorList>
            <person name="Jaros S."/>
            <person name="Januszkiewicz K."/>
            <person name="Wedrychowicz H."/>
        </authorList>
    </citation>
    <scope>NUCLEOTIDE SEQUENCE [LARGE SCALE GENOMIC DNA]</scope>
    <source>
        <strain evidence="3 4">DSM 44666</strain>
    </source>
</reference>
<comment type="subcellular location">
    <subcellularLocation>
        <location evidence="1">Cell membrane</location>
        <topology evidence="1">Multi-pass membrane protein</topology>
    </subcellularLocation>
</comment>
<dbReference type="InterPro" id="IPR052528">
    <property type="entry name" value="Sugar_transport-like"/>
</dbReference>
<evidence type="ECO:0000256" key="1">
    <source>
        <dbReference type="ARBA" id="ARBA00004651"/>
    </source>
</evidence>
<proteinExistence type="predicted"/>
<feature type="transmembrane region" description="Helical" evidence="2">
    <location>
        <begin position="385"/>
        <end position="404"/>
    </location>
</feature>
<dbReference type="PANTHER" id="PTHR23526">
    <property type="entry name" value="INTEGRAL MEMBRANE TRANSPORT PROTEIN-RELATED"/>
    <property type="match status" value="1"/>
</dbReference>
<organism evidence="3 4">
    <name type="scientific">Seinonella peptonophila</name>
    <dbReference type="NCBI Taxonomy" id="112248"/>
    <lineage>
        <taxon>Bacteria</taxon>
        <taxon>Bacillati</taxon>
        <taxon>Bacillota</taxon>
        <taxon>Bacilli</taxon>
        <taxon>Bacillales</taxon>
        <taxon>Thermoactinomycetaceae</taxon>
        <taxon>Seinonella</taxon>
    </lineage>
</organism>
<dbReference type="GO" id="GO:0022857">
    <property type="term" value="F:transmembrane transporter activity"/>
    <property type="evidence" value="ECO:0007669"/>
    <property type="project" value="InterPro"/>
</dbReference>
<dbReference type="EMBL" id="FQVL01000001">
    <property type="protein sequence ID" value="SHE39685.1"/>
    <property type="molecule type" value="Genomic_DNA"/>
</dbReference>
<keyword evidence="2" id="KW-1133">Transmembrane helix</keyword>
<evidence type="ECO:0000256" key="2">
    <source>
        <dbReference type="SAM" id="Phobius"/>
    </source>
</evidence>
<dbReference type="InterPro" id="IPR036259">
    <property type="entry name" value="MFS_trans_sf"/>
</dbReference>
<keyword evidence="2" id="KW-0472">Membrane</keyword>
<feature type="transmembrane region" description="Helical" evidence="2">
    <location>
        <begin position="60"/>
        <end position="79"/>
    </location>
</feature>
<feature type="transmembrane region" description="Helical" evidence="2">
    <location>
        <begin position="177"/>
        <end position="197"/>
    </location>
</feature>
<accession>A0A1M4T5K5</accession>
<dbReference type="SUPFAM" id="SSF103473">
    <property type="entry name" value="MFS general substrate transporter"/>
    <property type="match status" value="1"/>
</dbReference>
<dbReference type="GO" id="GO:0005886">
    <property type="term" value="C:plasma membrane"/>
    <property type="evidence" value="ECO:0007669"/>
    <property type="project" value="UniProtKB-SubCell"/>
</dbReference>
<evidence type="ECO:0000313" key="4">
    <source>
        <dbReference type="Proteomes" id="UP000184476"/>
    </source>
</evidence>
<dbReference type="STRING" id="112248.SAMN05444392_101316"/>
<feature type="transmembrane region" description="Helical" evidence="2">
    <location>
        <begin position="21"/>
        <end position="48"/>
    </location>
</feature>
<dbReference type="Pfam" id="PF07690">
    <property type="entry name" value="MFS_1"/>
    <property type="match status" value="1"/>
</dbReference>